<organism evidence="1 2">
    <name type="scientific">Neobacillus novalis</name>
    <dbReference type="NCBI Taxonomy" id="220687"/>
    <lineage>
        <taxon>Bacteria</taxon>
        <taxon>Bacillati</taxon>
        <taxon>Bacillota</taxon>
        <taxon>Bacilli</taxon>
        <taxon>Bacillales</taxon>
        <taxon>Bacillaceae</taxon>
        <taxon>Neobacillus</taxon>
    </lineage>
</organism>
<dbReference type="RefSeq" id="WP_066093697.1">
    <property type="nucleotide sequence ID" value="NZ_CP126114.1"/>
</dbReference>
<name>A0AA95SCF5_9BACI</name>
<dbReference type="KEGG" id="nnv:QNH39_26655"/>
<evidence type="ECO:0000313" key="2">
    <source>
        <dbReference type="Proteomes" id="UP001178288"/>
    </source>
</evidence>
<dbReference type="Proteomes" id="UP001178288">
    <property type="component" value="Chromosome"/>
</dbReference>
<sequence length="136" mass="15631">MEEIQHSLIFIGEKKRNKELQLKSKPGFSDAICLSKQSTHTTKNTSYQSIPIDGKKNLSIYFCDEDIQFIYHNMSLQLLAGDKNPTDEDALEVISNFAFKEGNKVTFLKLLPEPNMIPRKKKKERVLLVGKELEDE</sequence>
<proteinExistence type="predicted"/>
<gene>
    <name evidence="1" type="ORF">QNH39_26655</name>
</gene>
<evidence type="ECO:0000313" key="1">
    <source>
        <dbReference type="EMBL" id="WHY86113.1"/>
    </source>
</evidence>
<keyword evidence="2" id="KW-1185">Reference proteome</keyword>
<protein>
    <submittedName>
        <fullName evidence="1">Uncharacterized protein</fullName>
    </submittedName>
</protein>
<reference evidence="1" key="1">
    <citation type="submission" date="2023-05" db="EMBL/GenBank/DDBJ databases">
        <title>Comparative genomics of Bacillaceae isolates and their secondary metabolite potential.</title>
        <authorList>
            <person name="Song L."/>
            <person name="Nielsen L.J."/>
            <person name="Mohite O."/>
            <person name="Xu X."/>
            <person name="Weber T."/>
            <person name="Kovacs A.T."/>
        </authorList>
    </citation>
    <scope>NUCLEOTIDE SEQUENCE</scope>
    <source>
        <strain evidence="1">XLM17</strain>
    </source>
</reference>
<accession>A0AA95SCF5</accession>
<dbReference type="AlphaFoldDB" id="A0AA95SCF5"/>
<dbReference type="EMBL" id="CP126114">
    <property type="protein sequence ID" value="WHY86113.1"/>
    <property type="molecule type" value="Genomic_DNA"/>
</dbReference>